<reference evidence="3 4" key="1">
    <citation type="submission" date="2020-08" db="EMBL/GenBank/DDBJ databases">
        <title>Sequencing the genomes of 1000 actinobacteria strains.</title>
        <authorList>
            <person name="Klenk H.-P."/>
        </authorList>
    </citation>
    <scope>NUCLEOTIDE SEQUENCE [LARGE SCALE GENOMIC DNA]</scope>
    <source>
        <strain evidence="3 4">DSM 12511</strain>
    </source>
</reference>
<evidence type="ECO:0000313" key="3">
    <source>
        <dbReference type="EMBL" id="MBB6390933.1"/>
    </source>
</evidence>
<organism evidence="3 4">
    <name type="scientific">Microbacterium thalassium</name>
    <dbReference type="NCBI Taxonomy" id="362649"/>
    <lineage>
        <taxon>Bacteria</taxon>
        <taxon>Bacillati</taxon>
        <taxon>Actinomycetota</taxon>
        <taxon>Actinomycetes</taxon>
        <taxon>Micrococcales</taxon>
        <taxon>Microbacteriaceae</taxon>
        <taxon>Microbacterium</taxon>
    </lineage>
</organism>
<comment type="caution">
    <text evidence="3">The sequence shown here is derived from an EMBL/GenBank/DDBJ whole genome shotgun (WGS) entry which is preliminary data.</text>
</comment>
<dbReference type="EMBL" id="JACHML010000001">
    <property type="protein sequence ID" value="MBB6390933.1"/>
    <property type="molecule type" value="Genomic_DNA"/>
</dbReference>
<name>A0A7X0KUB5_9MICO</name>
<dbReference type="Gene3D" id="1.25.40.10">
    <property type="entry name" value="Tetratricopeptide repeat domain"/>
    <property type="match status" value="1"/>
</dbReference>
<dbReference type="InterPro" id="IPR024983">
    <property type="entry name" value="CHAT_dom"/>
</dbReference>
<dbReference type="Pfam" id="PF12770">
    <property type="entry name" value="CHAT"/>
    <property type="match status" value="1"/>
</dbReference>
<keyword evidence="4" id="KW-1185">Reference proteome</keyword>
<dbReference type="Proteomes" id="UP000537775">
    <property type="component" value="Unassembled WGS sequence"/>
</dbReference>
<proteinExistence type="predicted"/>
<protein>
    <submittedName>
        <fullName evidence="3">Tetratricopeptide (TPR) repeat protein</fullName>
    </submittedName>
</protein>
<evidence type="ECO:0000313" key="4">
    <source>
        <dbReference type="Proteomes" id="UP000537775"/>
    </source>
</evidence>
<accession>A0A7X0KUB5</accession>
<evidence type="ECO:0000259" key="2">
    <source>
        <dbReference type="Pfam" id="PF12770"/>
    </source>
</evidence>
<sequence length="826" mass="87217">MGRSPEELHAAGVEHANAGRFGPARRDLEAGLRSTTDPDLRARISGTLAWVASRTGDPAGGERICTEALASPGLAPSTVAVLAGQMGAIAEQLGRLADAERWLTRAIEADAQESTTLGTFVVNRTLVNIHRRRLDEAAADAARASEIFAHVGQPVDQAEARHNEGYVALLRGDLVEALSAMSQARAVLGAESPAHAAVCDADRAQVLRDAGLTAEAERLLADAADVFGANRMTGDRAVSEFHLARSLILHDPAAARRVAVTAARRFRSLGNHAWAARAEAVRMRAELSEGQVLPSGRRQTSPGRAPSRARIESLAAELDAHGFADEGVALRLTRELWAARRGAPAEGGARRVGTTATASLEVRLLVQEVWSARAAARGRFADARRTAAVGLELLDGWQSAFGSLDLQTSAVMHGNGLLALGLAAAVRSGRPETVFDWSERARHLSMQVIPLRPPPDHELADSLAELRVLRAEGGDWLASPRAAELQNRVRERQWAATGTAAVQRPVGLEDARAALDAETALIAYVFSGDALHALVVTPDRTRLLPIPAWRAVRDAVPGLRADLDVAASVRSGPMAAVVRRSLEDRLGVLSRHLVDGPVAAAGARRLVITVPGLLSGIPWAMLPALHGRVFTLASSATRWVAMRAAVARRPARVGFAVGPRVLRGEEEVARGAAAWQRSEVLEGDRASVGGVSRLAGEVDLLHVAAHGRHAADNPLFSGLELADGTLFGYDLDLVGRVPGTVVLSSCEVGRSSVRWGEEAVGMTRTWLHAGSHCVVAAPVVVADDDACELLGALHAELSARPPAEALAAAAERTGIRAPFQVHGAGF</sequence>
<dbReference type="AlphaFoldDB" id="A0A7X0KUB5"/>
<feature type="domain" description="CHAT" evidence="2">
    <location>
        <begin position="587"/>
        <end position="810"/>
    </location>
</feature>
<gene>
    <name evidence="3" type="ORF">HD594_001246</name>
</gene>
<dbReference type="SUPFAM" id="SSF48452">
    <property type="entry name" value="TPR-like"/>
    <property type="match status" value="2"/>
</dbReference>
<dbReference type="InterPro" id="IPR011990">
    <property type="entry name" value="TPR-like_helical_dom_sf"/>
</dbReference>
<feature type="region of interest" description="Disordered" evidence="1">
    <location>
        <begin position="1"/>
        <end position="21"/>
    </location>
</feature>
<evidence type="ECO:0000256" key="1">
    <source>
        <dbReference type="SAM" id="MobiDB-lite"/>
    </source>
</evidence>
<dbReference type="RefSeq" id="WP_184750127.1">
    <property type="nucleotide sequence ID" value="NZ_BAAAJR010000003.1"/>
</dbReference>